<name>A0ABS6BFH8_9SPHN</name>
<gene>
    <name evidence="2" type="ORF">KOF26_00485</name>
</gene>
<evidence type="ECO:0000313" key="2">
    <source>
        <dbReference type="EMBL" id="MBU3076327.1"/>
    </source>
</evidence>
<keyword evidence="1" id="KW-0732">Signal</keyword>
<evidence type="ECO:0000313" key="3">
    <source>
        <dbReference type="Proteomes" id="UP000776276"/>
    </source>
</evidence>
<reference evidence="2 3" key="1">
    <citation type="submission" date="2021-06" db="EMBL/GenBank/DDBJ databases">
        <title>Sphingomonas sp. XMGL2, whole genome shotgun sequencing project.</title>
        <authorList>
            <person name="Zhao G."/>
            <person name="Shen L."/>
        </authorList>
    </citation>
    <scope>NUCLEOTIDE SEQUENCE [LARGE SCALE GENOMIC DNA]</scope>
    <source>
        <strain evidence="2 3">XMGL2</strain>
    </source>
</reference>
<evidence type="ECO:0000256" key="1">
    <source>
        <dbReference type="SAM" id="SignalP"/>
    </source>
</evidence>
<proteinExistence type="predicted"/>
<keyword evidence="3" id="KW-1185">Reference proteome</keyword>
<feature type="chain" id="PRO_5046778898" description="PRC-barrel domain-containing protein" evidence="1">
    <location>
        <begin position="23"/>
        <end position="183"/>
    </location>
</feature>
<dbReference type="RefSeq" id="WP_216318309.1">
    <property type="nucleotide sequence ID" value="NZ_JAHKRT010000001.1"/>
</dbReference>
<feature type="signal peptide" evidence="1">
    <location>
        <begin position="1"/>
        <end position="22"/>
    </location>
</feature>
<protein>
    <recommendedName>
        <fullName evidence="4">PRC-barrel domain-containing protein</fullName>
    </recommendedName>
</protein>
<dbReference type="Proteomes" id="UP000776276">
    <property type="component" value="Unassembled WGS sequence"/>
</dbReference>
<evidence type="ECO:0008006" key="4">
    <source>
        <dbReference type="Google" id="ProtNLM"/>
    </source>
</evidence>
<sequence>MRGFFYSTAAIVGALTATATVAQQPAAPAAAAPNVTQGASVFDVQGGTVGTIESVEGTNAVLATTKSKVKIPVSAFAQGDKGLLLGMTAEQVDAAAGAAAPQASAAPGPAKLEKGMAVNDAKGQPVGTIEEVESDFAVVATQKNKVRLPLTAFADAGNGPIIGMSAAELDAAAEAAKPKTGAN</sequence>
<accession>A0ABS6BFH8</accession>
<comment type="caution">
    <text evidence="2">The sequence shown here is derived from an EMBL/GenBank/DDBJ whole genome shotgun (WGS) entry which is preliminary data.</text>
</comment>
<dbReference type="EMBL" id="JAHKRT010000001">
    <property type="protein sequence ID" value="MBU3076327.1"/>
    <property type="molecule type" value="Genomic_DNA"/>
</dbReference>
<organism evidence="2 3">
    <name type="scientific">Sphingomonas quercus</name>
    <dbReference type="NCBI Taxonomy" id="2842451"/>
    <lineage>
        <taxon>Bacteria</taxon>
        <taxon>Pseudomonadati</taxon>
        <taxon>Pseudomonadota</taxon>
        <taxon>Alphaproteobacteria</taxon>
        <taxon>Sphingomonadales</taxon>
        <taxon>Sphingomonadaceae</taxon>
        <taxon>Sphingomonas</taxon>
    </lineage>
</organism>